<keyword evidence="11 15" id="KW-0456">Lyase</keyword>
<keyword evidence="9 15" id="KW-0238">DNA-binding</keyword>
<dbReference type="InterPro" id="IPR010663">
    <property type="entry name" value="Znf_FPG/IleRS"/>
</dbReference>
<gene>
    <name evidence="15" type="primary">mutM</name>
    <name evidence="15" type="synonym">fpg</name>
    <name evidence="18" type="ORF">METUNv1_03804</name>
</gene>
<dbReference type="RefSeq" id="WP_008064442.1">
    <property type="nucleotide sequence ID" value="NZ_AFHG01000059.1"/>
</dbReference>
<dbReference type="Gene3D" id="1.10.8.50">
    <property type="match status" value="1"/>
</dbReference>
<protein>
    <recommendedName>
        <fullName evidence="15">Formamidopyrimidine-DNA glycosylase</fullName>
        <shortName evidence="15">Fapy-DNA glycosylase</shortName>
        <ecNumber evidence="15">3.2.2.23</ecNumber>
    </recommendedName>
    <alternativeName>
        <fullName evidence="15">DNA-(apurinic or apyrimidinic site) lyase MutM</fullName>
        <shortName evidence="15">AP lyase MutM</shortName>
        <ecNumber evidence="15">4.2.99.18</ecNumber>
    </alternativeName>
</protein>
<dbReference type="SMART" id="SM00898">
    <property type="entry name" value="Fapy_DNA_glyco"/>
    <property type="match status" value="1"/>
</dbReference>
<keyword evidence="13 15" id="KW-0326">Glycosidase</keyword>
<dbReference type="NCBIfam" id="NF002211">
    <property type="entry name" value="PRK01103.1"/>
    <property type="match status" value="1"/>
</dbReference>
<evidence type="ECO:0000256" key="12">
    <source>
        <dbReference type="ARBA" id="ARBA00023268"/>
    </source>
</evidence>
<dbReference type="GO" id="GO:0140078">
    <property type="term" value="F:class I DNA-(apurinic or apyrimidinic site) endonuclease activity"/>
    <property type="evidence" value="ECO:0007669"/>
    <property type="project" value="UniProtKB-EC"/>
</dbReference>
<comment type="function">
    <text evidence="15">Involved in base excision repair of DNA damaged by oxidation or by mutagenic agents. Acts as DNA glycosylase that recognizes and removes damaged bases. Has a preference for oxidized purines, such as 7,8-dihydro-8-oxoguanine (8-oxoG). Has AP (apurinic/apyrimidinic) lyase activity and introduces nicks in the DNA strand. Cleaves the DNA backbone by beta-delta elimination to generate a single-strand break at the site of the removed base with both 3'- and 5'-phosphates.</text>
</comment>
<dbReference type="SUPFAM" id="SSF81624">
    <property type="entry name" value="N-terminal domain of MutM-like DNA repair proteins"/>
    <property type="match status" value="1"/>
</dbReference>
<feature type="domain" description="FPG-type" evidence="16">
    <location>
        <begin position="236"/>
        <end position="270"/>
    </location>
</feature>
<dbReference type="EMBL" id="AFHG01000059">
    <property type="protein sequence ID" value="EGK69839.1"/>
    <property type="molecule type" value="Genomic_DNA"/>
</dbReference>
<evidence type="ECO:0000313" key="19">
    <source>
        <dbReference type="Proteomes" id="UP000005019"/>
    </source>
</evidence>
<evidence type="ECO:0000256" key="7">
    <source>
        <dbReference type="ARBA" id="ARBA00022801"/>
    </source>
</evidence>
<dbReference type="FunFam" id="1.10.8.50:FF:000003">
    <property type="entry name" value="Formamidopyrimidine-DNA glycosylase"/>
    <property type="match status" value="1"/>
</dbReference>
<dbReference type="OrthoDB" id="9800855at2"/>
<feature type="active site" description="Proton donor" evidence="15">
    <location>
        <position position="3"/>
    </location>
</feature>
<dbReference type="NCBIfam" id="TIGR00577">
    <property type="entry name" value="fpg"/>
    <property type="match status" value="1"/>
</dbReference>
<dbReference type="HAMAP" id="MF_00103">
    <property type="entry name" value="Fapy_DNA_glycosyl"/>
    <property type="match status" value="1"/>
</dbReference>
<comment type="subunit">
    <text evidence="3 15">Monomer.</text>
</comment>
<feature type="active site" description="Proton donor; for delta-elimination activity" evidence="15">
    <location>
        <position position="260"/>
    </location>
</feature>
<dbReference type="InterPro" id="IPR015887">
    <property type="entry name" value="DNA_glyclase_Znf_dom_DNA_BS"/>
</dbReference>
<comment type="catalytic activity">
    <reaction evidence="14 15">
        <text>2'-deoxyribonucleotide-(2'-deoxyribose 5'-phosphate)-2'-deoxyribonucleotide-DNA = a 3'-end 2'-deoxyribonucleotide-(2,3-dehydro-2,3-deoxyribose 5'-phosphate)-DNA + a 5'-end 5'-phospho-2'-deoxyribonucleoside-DNA + H(+)</text>
        <dbReference type="Rhea" id="RHEA:66592"/>
        <dbReference type="Rhea" id="RHEA-COMP:13180"/>
        <dbReference type="Rhea" id="RHEA-COMP:16897"/>
        <dbReference type="Rhea" id="RHEA-COMP:17067"/>
        <dbReference type="ChEBI" id="CHEBI:15378"/>
        <dbReference type="ChEBI" id="CHEBI:136412"/>
        <dbReference type="ChEBI" id="CHEBI:157695"/>
        <dbReference type="ChEBI" id="CHEBI:167181"/>
        <dbReference type="EC" id="4.2.99.18"/>
    </reaction>
</comment>
<dbReference type="EC" id="4.2.99.18" evidence="15"/>
<evidence type="ECO:0000256" key="2">
    <source>
        <dbReference type="ARBA" id="ARBA00009409"/>
    </source>
</evidence>
<dbReference type="EC" id="3.2.2.23" evidence="15"/>
<dbReference type="GO" id="GO:0034039">
    <property type="term" value="F:8-oxo-7,8-dihydroguanine DNA N-glycosylase activity"/>
    <property type="evidence" value="ECO:0007669"/>
    <property type="project" value="TreeGrafter"/>
</dbReference>
<dbReference type="InterPro" id="IPR010979">
    <property type="entry name" value="Ribosomal_uS13-like_H2TH"/>
</dbReference>
<dbReference type="InterPro" id="IPR035937">
    <property type="entry name" value="FPG_N"/>
</dbReference>
<evidence type="ECO:0000259" key="17">
    <source>
        <dbReference type="PROSITE" id="PS51068"/>
    </source>
</evidence>
<feature type="active site" description="Proton donor; for beta-elimination activity" evidence="15">
    <location>
        <position position="58"/>
    </location>
</feature>
<proteinExistence type="inferred from homology"/>
<dbReference type="GO" id="GO:0006284">
    <property type="term" value="P:base-excision repair"/>
    <property type="evidence" value="ECO:0007669"/>
    <property type="project" value="InterPro"/>
</dbReference>
<comment type="cofactor">
    <cofactor evidence="15">
        <name>Zn(2+)</name>
        <dbReference type="ChEBI" id="CHEBI:29105"/>
    </cofactor>
    <text evidence="15">Binds 1 zinc ion per subunit.</text>
</comment>
<evidence type="ECO:0000256" key="14">
    <source>
        <dbReference type="ARBA" id="ARBA00044632"/>
    </source>
</evidence>
<comment type="caution">
    <text evidence="18">The sequence shown here is derived from an EMBL/GenBank/DDBJ whole genome shotgun (WGS) entry which is preliminary data.</text>
</comment>
<evidence type="ECO:0000256" key="10">
    <source>
        <dbReference type="ARBA" id="ARBA00023204"/>
    </source>
</evidence>
<dbReference type="Proteomes" id="UP000005019">
    <property type="component" value="Unassembled WGS sequence"/>
</dbReference>
<feature type="binding site" evidence="15">
    <location>
        <position position="109"/>
    </location>
    <ligand>
        <name>DNA</name>
        <dbReference type="ChEBI" id="CHEBI:16991"/>
    </ligand>
</feature>
<dbReference type="InterPro" id="IPR012319">
    <property type="entry name" value="FPG_cat"/>
</dbReference>
<dbReference type="Pfam" id="PF01149">
    <property type="entry name" value="Fapy_DNA_glyco"/>
    <property type="match status" value="1"/>
</dbReference>
<dbReference type="PANTHER" id="PTHR22993:SF9">
    <property type="entry name" value="FORMAMIDOPYRIMIDINE-DNA GLYCOSYLASE"/>
    <property type="match status" value="1"/>
</dbReference>
<sequence length="270" mass="29384">MPELPEVEVTRRGIAAPLTGLTVSAVTVREPRLRWPVPAGLSTSLPGQTLRDIERRAKYLLLRFDRGTLILHLGMSGSLRVLDPAVPAEKHDHLDIVFGDRLLRLRDPRRFGAALWHEGPDDNHALLAGLGPEPLGAGFTAAGLQAALARRSCAVKLAIMDSAVVVGVGNIYASESLFRARIRPGTAARRLTGPQCARLRDEIRATLNDALAAGGSTLRDFLHADGEPGYFQQSYFVYGRNGQPCRVCGTAIRLRRMGARSTFFCPACQR</sequence>
<dbReference type="SMART" id="SM01232">
    <property type="entry name" value="H2TH"/>
    <property type="match status" value="1"/>
</dbReference>
<dbReference type="Pfam" id="PF06831">
    <property type="entry name" value="H2TH"/>
    <property type="match status" value="1"/>
</dbReference>
<evidence type="ECO:0000256" key="5">
    <source>
        <dbReference type="ARBA" id="ARBA00022763"/>
    </source>
</evidence>
<evidence type="ECO:0000256" key="8">
    <source>
        <dbReference type="ARBA" id="ARBA00022833"/>
    </source>
</evidence>
<reference evidence="18 19" key="1">
    <citation type="journal article" date="2011" name="J. Bacteriol.">
        <title>Genome sequence of Methyloversatilis universalis FAM5T, a methylotrophic representative of the order Rhodocyclales.</title>
        <authorList>
            <person name="Kittichotirat W."/>
            <person name="Good N.M."/>
            <person name="Hall R."/>
            <person name="Bringel F."/>
            <person name="Lajus A."/>
            <person name="Medigue C."/>
            <person name="Smalley N.E."/>
            <person name="Beck D."/>
            <person name="Bumgarner R."/>
            <person name="Vuilleumier S."/>
            <person name="Kalyuzhnaya M.G."/>
        </authorList>
    </citation>
    <scope>NUCLEOTIDE SEQUENCE [LARGE SCALE GENOMIC DNA]</scope>
    <source>
        <strain evidence="19">ATCC BAA-1314 / JCM 13912 / FAM5</strain>
    </source>
</reference>
<name>F5RHK7_METUF</name>
<evidence type="ECO:0000256" key="15">
    <source>
        <dbReference type="HAMAP-Rule" id="MF_00103"/>
    </source>
</evidence>
<keyword evidence="12 15" id="KW-0511">Multifunctional enzyme</keyword>
<dbReference type="STRING" id="1000565.METUNv1_03804"/>
<evidence type="ECO:0000256" key="11">
    <source>
        <dbReference type="ARBA" id="ARBA00023239"/>
    </source>
</evidence>
<keyword evidence="7 15" id="KW-0378">Hydrolase</keyword>
<dbReference type="PROSITE" id="PS01242">
    <property type="entry name" value="ZF_FPG_1"/>
    <property type="match status" value="1"/>
</dbReference>
<dbReference type="Pfam" id="PF06827">
    <property type="entry name" value="zf-FPG_IleRS"/>
    <property type="match status" value="1"/>
</dbReference>
<evidence type="ECO:0000256" key="6">
    <source>
        <dbReference type="ARBA" id="ARBA00022771"/>
    </source>
</evidence>
<keyword evidence="19" id="KW-1185">Reference proteome</keyword>
<dbReference type="GO" id="GO:0003684">
    <property type="term" value="F:damaged DNA binding"/>
    <property type="evidence" value="ECO:0007669"/>
    <property type="project" value="InterPro"/>
</dbReference>
<dbReference type="Gene3D" id="3.20.190.10">
    <property type="entry name" value="MutM-like, N-terminal"/>
    <property type="match status" value="1"/>
</dbReference>
<feature type="active site" description="Schiff-base intermediate with DNA" evidence="15">
    <location>
        <position position="2"/>
    </location>
</feature>
<keyword evidence="5 15" id="KW-0227">DNA damage</keyword>
<dbReference type="PANTHER" id="PTHR22993">
    <property type="entry name" value="FORMAMIDOPYRIMIDINE-DNA GLYCOSYLASE"/>
    <property type="match status" value="1"/>
</dbReference>
<comment type="catalytic activity">
    <reaction evidence="1 15">
        <text>Hydrolysis of DNA containing ring-opened 7-methylguanine residues, releasing 2,6-diamino-4-hydroxy-5-(N-methyl)formamidopyrimidine.</text>
        <dbReference type="EC" id="3.2.2.23"/>
    </reaction>
</comment>
<feature type="binding site" evidence="15">
    <location>
        <position position="151"/>
    </location>
    <ligand>
        <name>DNA</name>
        <dbReference type="ChEBI" id="CHEBI:16991"/>
    </ligand>
</feature>
<comment type="similarity">
    <text evidence="2 15">Belongs to the FPG family.</text>
</comment>
<dbReference type="InterPro" id="IPR000214">
    <property type="entry name" value="Znf_DNA_glyclase/AP_lyase"/>
</dbReference>
<evidence type="ECO:0000259" key="16">
    <source>
        <dbReference type="PROSITE" id="PS51066"/>
    </source>
</evidence>
<evidence type="ECO:0000313" key="18">
    <source>
        <dbReference type="EMBL" id="EGK69839.1"/>
    </source>
</evidence>
<keyword evidence="4 15" id="KW-0479">Metal-binding</keyword>
<dbReference type="FunFam" id="3.20.190.10:FF:000001">
    <property type="entry name" value="Formamidopyrimidine-DNA glycosylase"/>
    <property type="match status" value="1"/>
</dbReference>
<keyword evidence="6 15" id="KW-0863">Zinc-finger</keyword>
<dbReference type="eggNOG" id="COG0266">
    <property type="taxonomic scope" value="Bacteria"/>
</dbReference>
<dbReference type="InterPro" id="IPR020629">
    <property type="entry name" value="FPG_Glyclase"/>
</dbReference>
<accession>F5RHK7</accession>
<dbReference type="CDD" id="cd08966">
    <property type="entry name" value="EcFpg-like_N"/>
    <property type="match status" value="1"/>
</dbReference>
<dbReference type="GO" id="GO:0008270">
    <property type="term" value="F:zinc ion binding"/>
    <property type="evidence" value="ECO:0007669"/>
    <property type="project" value="UniProtKB-UniRule"/>
</dbReference>
<feature type="domain" description="Formamidopyrimidine-DNA glycosylase catalytic" evidence="17">
    <location>
        <begin position="2"/>
        <end position="112"/>
    </location>
</feature>
<dbReference type="AlphaFoldDB" id="F5RHK7"/>
<evidence type="ECO:0000256" key="3">
    <source>
        <dbReference type="ARBA" id="ARBA00011245"/>
    </source>
</evidence>
<evidence type="ECO:0000256" key="1">
    <source>
        <dbReference type="ARBA" id="ARBA00001668"/>
    </source>
</evidence>
<keyword evidence="10 15" id="KW-0234">DNA repair</keyword>
<dbReference type="PROSITE" id="PS51068">
    <property type="entry name" value="FPG_CAT"/>
    <property type="match status" value="1"/>
</dbReference>
<dbReference type="SUPFAM" id="SSF57716">
    <property type="entry name" value="Glucocorticoid receptor-like (DNA-binding domain)"/>
    <property type="match status" value="1"/>
</dbReference>
<dbReference type="InterPro" id="IPR015886">
    <property type="entry name" value="H2TH_FPG"/>
</dbReference>
<evidence type="ECO:0000256" key="9">
    <source>
        <dbReference type="ARBA" id="ARBA00023125"/>
    </source>
</evidence>
<keyword evidence="8 15" id="KW-0862">Zinc</keyword>
<evidence type="ECO:0000256" key="13">
    <source>
        <dbReference type="ARBA" id="ARBA00023295"/>
    </source>
</evidence>
<feature type="binding site" evidence="15">
    <location>
        <position position="91"/>
    </location>
    <ligand>
        <name>DNA</name>
        <dbReference type="ChEBI" id="CHEBI:16991"/>
    </ligand>
</feature>
<dbReference type="SUPFAM" id="SSF46946">
    <property type="entry name" value="S13-like H2TH domain"/>
    <property type="match status" value="1"/>
</dbReference>
<dbReference type="PROSITE" id="PS51066">
    <property type="entry name" value="ZF_FPG_2"/>
    <property type="match status" value="1"/>
</dbReference>
<evidence type="ECO:0000256" key="4">
    <source>
        <dbReference type="ARBA" id="ARBA00022723"/>
    </source>
</evidence>
<organism evidence="18 19">
    <name type="scientific">Methyloversatilis universalis (strain ATCC BAA-1314 / DSM 25237 / JCM 13912 / CCUG 52030 / FAM5)</name>
    <dbReference type="NCBI Taxonomy" id="1000565"/>
    <lineage>
        <taxon>Bacteria</taxon>
        <taxon>Pseudomonadati</taxon>
        <taxon>Pseudomonadota</taxon>
        <taxon>Betaproteobacteria</taxon>
        <taxon>Nitrosomonadales</taxon>
        <taxon>Sterolibacteriaceae</taxon>
        <taxon>Methyloversatilis</taxon>
    </lineage>
</organism>